<protein>
    <submittedName>
        <fullName evidence="1">ORF123</fullName>
    </submittedName>
</protein>
<reference evidence="2" key="1">
    <citation type="journal article" date="1999" name="J. Cancer Res. Clin. Oncol.">
        <title>Genomic studies of the Lucke tumor herpesvirus (RaHV-1).</title>
        <authorList>
            <person name="Davison A.J."/>
            <person name="Sauerbier W."/>
            <person name="Dolan A."/>
            <person name="Addison C."/>
            <person name="McKinnell R.G."/>
        </authorList>
    </citation>
    <scope>NUCLEOTIDE SEQUENCE [LARGE SCALE GENOMIC DNA]</scope>
    <source>
        <strain evidence="2">McKinnell</strain>
    </source>
</reference>
<dbReference type="GeneID" id="5141238"/>
<evidence type="ECO:0000313" key="1">
    <source>
        <dbReference type="EMBL" id="ABG25755.1"/>
    </source>
</evidence>
<evidence type="ECO:0000313" key="2">
    <source>
        <dbReference type="Proteomes" id="UP000011238"/>
    </source>
</evidence>
<dbReference type="Proteomes" id="UP000011238">
    <property type="component" value="Segment"/>
</dbReference>
<keyword evidence="2" id="KW-1185">Reference proteome</keyword>
<proteinExistence type="predicted"/>
<sequence>MDAEGGLQILRYNSRWEWRGKELWMALRQGLQSQQQCDYEMRGRSAVGLIYNWVARCVASLHVLALRFQNRTEVATPRLFDQTFVHEVLKPDTLRLMAQTYRNRQNPVLYTRVPLPETLADAEGLCEYVPHGALFLQYSCTVEEALCCLAAQGLCKYILGENRAAQPAPTAGAEPLASALARYRARPSQRHAQRGPDGNHPSRAHALLFLYYAYQAAGGTEDLGPPHSIATHISLPVPRHYSCAAGTMEVALGLSEPAQLMEFVGWMKTAADSTCDHIYNTDGSEDAAVVLWPDQVQDQRQDGFLLPVQKSWGGVEMLQEGNVGQAGRFHDS</sequence>
<reference evidence="1 2" key="2">
    <citation type="journal article" date="2006" name="J. Gen. Virol.">
        <title>Genome sequences of two frog herpesviruses.</title>
        <authorList>
            <person name="Davison A.J."/>
            <person name="Cunningham C."/>
            <person name="Sauerbier W."/>
            <person name="McKinnell R.G."/>
        </authorList>
    </citation>
    <scope>NUCLEOTIDE SEQUENCE [LARGE SCALE GENOMIC DNA]</scope>
    <source>
        <strain evidence="1 2">McKinnell</strain>
    </source>
</reference>
<dbReference type="RefSeq" id="YP_656778.1">
    <property type="nucleotide sequence ID" value="NC_008211.1"/>
</dbReference>
<accession>Q14VK7</accession>
<organism evidence="2">
    <name type="scientific">Ranid herpesvirus 1</name>
    <name type="common">Lucke tumor herpesvirus</name>
    <dbReference type="NCBI Taxonomy" id="85655"/>
    <lineage>
        <taxon>Viruses</taxon>
        <taxon>Duplodnaviria</taxon>
        <taxon>Heunggongvirae</taxon>
        <taxon>Peploviricota</taxon>
        <taxon>Herviviricetes</taxon>
        <taxon>Herpesvirales</taxon>
        <taxon>Alloherpesviridae</taxon>
        <taxon>Batravirus</taxon>
        <taxon>Batravirus ranidallo1</taxon>
    </lineage>
</organism>
<dbReference type="EMBL" id="DQ665917">
    <property type="protein sequence ID" value="ABG25755.1"/>
    <property type="molecule type" value="Genomic_DNA"/>
</dbReference>
<name>Q14VK7_9VIRU</name>
<dbReference type="KEGG" id="vg:5141238"/>